<organism evidence="2 3">
    <name type="scientific">Mucilaginibacter ginsenosidivorax</name>
    <dbReference type="NCBI Taxonomy" id="862126"/>
    <lineage>
        <taxon>Bacteria</taxon>
        <taxon>Pseudomonadati</taxon>
        <taxon>Bacteroidota</taxon>
        <taxon>Sphingobacteriia</taxon>
        <taxon>Sphingobacteriales</taxon>
        <taxon>Sphingobacteriaceae</taxon>
        <taxon>Mucilaginibacter</taxon>
    </lineage>
</organism>
<dbReference type="PROSITE" id="PS51186">
    <property type="entry name" value="GNAT"/>
    <property type="match status" value="1"/>
</dbReference>
<accession>A0A5B8W0W7</accession>
<dbReference type="Pfam" id="PF13673">
    <property type="entry name" value="Acetyltransf_10"/>
    <property type="match status" value="1"/>
</dbReference>
<dbReference type="Proteomes" id="UP000321362">
    <property type="component" value="Chromosome"/>
</dbReference>
<keyword evidence="2" id="KW-0808">Transferase</keyword>
<dbReference type="KEGG" id="mgk:FSB76_11295"/>
<sequence>MNLTHQIKLFGQLSVNELYDLLRMRSEVFVVEQNCVFLDQDNKDQQCYHLLLYADGKLAAYSRLVPAGISYPEVSIGRVVTSPASRGTGLGRKIMELAIQSCHELFGPVPIRIGAQTYALAFYQSLGFVSEGEVYDEDGIEHIEMVLEAKLM</sequence>
<gene>
    <name evidence="2" type="ORF">FSB76_11295</name>
</gene>
<dbReference type="RefSeq" id="WP_147053675.1">
    <property type="nucleotide sequence ID" value="NZ_CP042437.1"/>
</dbReference>
<dbReference type="SUPFAM" id="SSF55729">
    <property type="entry name" value="Acyl-CoA N-acyltransferases (Nat)"/>
    <property type="match status" value="1"/>
</dbReference>
<evidence type="ECO:0000313" key="3">
    <source>
        <dbReference type="Proteomes" id="UP000321362"/>
    </source>
</evidence>
<protein>
    <submittedName>
        <fullName evidence="2">GNAT family N-acetyltransferase</fullName>
    </submittedName>
</protein>
<name>A0A5B8W0W7_9SPHI</name>
<evidence type="ECO:0000313" key="2">
    <source>
        <dbReference type="EMBL" id="QEC76502.1"/>
    </source>
</evidence>
<dbReference type="InterPro" id="IPR016181">
    <property type="entry name" value="Acyl_CoA_acyltransferase"/>
</dbReference>
<dbReference type="Gene3D" id="3.40.630.30">
    <property type="match status" value="1"/>
</dbReference>
<dbReference type="GO" id="GO:0016747">
    <property type="term" value="F:acyltransferase activity, transferring groups other than amino-acyl groups"/>
    <property type="evidence" value="ECO:0007669"/>
    <property type="project" value="InterPro"/>
</dbReference>
<dbReference type="EMBL" id="CP042437">
    <property type="protein sequence ID" value="QEC76502.1"/>
    <property type="molecule type" value="Genomic_DNA"/>
</dbReference>
<keyword evidence="3" id="KW-1185">Reference proteome</keyword>
<dbReference type="AlphaFoldDB" id="A0A5B8W0W7"/>
<dbReference type="CDD" id="cd04301">
    <property type="entry name" value="NAT_SF"/>
    <property type="match status" value="1"/>
</dbReference>
<dbReference type="InterPro" id="IPR000182">
    <property type="entry name" value="GNAT_dom"/>
</dbReference>
<feature type="domain" description="N-acetyltransferase" evidence="1">
    <location>
        <begin position="8"/>
        <end position="150"/>
    </location>
</feature>
<dbReference type="OrthoDB" id="9796171at2"/>
<evidence type="ECO:0000259" key="1">
    <source>
        <dbReference type="PROSITE" id="PS51186"/>
    </source>
</evidence>
<proteinExistence type="predicted"/>
<reference evidence="2 3" key="1">
    <citation type="journal article" date="2013" name="J. Microbiol.">
        <title>Mucilaginibacter ginsenosidivorax sp. nov., with ginsenoside converting activity isolated from sediment.</title>
        <authorList>
            <person name="Kim J.K."/>
            <person name="Choi T.E."/>
            <person name="Liu Q.M."/>
            <person name="Park H.Y."/>
            <person name="Yi T.H."/>
            <person name="Yoon M.H."/>
            <person name="Kim S.C."/>
            <person name="Im W.T."/>
        </authorList>
    </citation>
    <scope>NUCLEOTIDE SEQUENCE [LARGE SCALE GENOMIC DNA]</scope>
    <source>
        <strain evidence="2 3">KHI28</strain>
    </source>
</reference>